<feature type="transmembrane region" description="Helical" evidence="12">
    <location>
        <begin position="820"/>
        <end position="840"/>
    </location>
</feature>
<evidence type="ECO:0000256" key="9">
    <source>
        <dbReference type="ARBA" id="ARBA00023170"/>
    </source>
</evidence>
<keyword evidence="7" id="KW-0297">G-protein coupled receptor</keyword>
<protein>
    <submittedName>
        <fullName evidence="15">Vomeronasal type-2 receptor 26-like</fullName>
    </submittedName>
</protein>
<dbReference type="InterPro" id="IPR004073">
    <property type="entry name" value="GPCR_3_vmron_rcpt_2"/>
</dbReference>
<dbReference type="Gene3D" id="2.10.50.30">
    <property type="entry name" value="GPCR, family 3, nine cysteines domain"/>
    <property type="match status" value="1"/>
</dbReference>
<dbReference type="FunFam" id="3.40.50.2300:FF:000024">
    <property type="entry name" value="Vomeronasal 2, receptor 73"/>
    <property type="match status" value="1"/>
</dbReference>
<comment type="subcellular location">
    <subcellularLocation>
        <location evidence="1">Cell membrane</location>
        <topology evidence="1">Multi-pass membrane protein</topology>
    </subcellularLocation>
</comment>
<feature type="domain" description="G-protein coupled receptors family 3 profile" evidence="13">
    <location>
        <begin position="626"/>
        <end position="881"/>
    </location>
</feature>
<dbReference type="InterPro" id="IPR000337">
    <property type="entry name" value="GPCR_3"/>
</dbReference>
<dbReference type="AlphaFoldDB" id="A0AA97K8E5"/>
<keyword evidence="3" id="KW-1003">Cell membrane</keyword>
<dbReference type="FunFam" id="2.10.50.30:FF:000002">
    <property type="entry name" value="Vomeronasal 2 receptor, h1"/>
    <property type="match status" value="1"/>
</dbReference>
<keyword evidence="8 12" id="KW-0472">Membrane</keyword>
<evidence type="ECO:0000259" key="13">
    <source>
        <dbReference type="PROSITE" id="PS50259"/>
    </source>
</evidence>
<keyword evidence="11" id="KW-0807">Transducer</keyword>
<dbReference type="InterPro" id="IPR017979">
    <property type="entry name" value="GPCR_3_CS"/>
</dbReference>
<evidence type="ECO:0000256" key="4">
    <source>
        <dbReference type="ARBA" id="ARBA00022692"/>
    </source>
</evidence>
<evidence type="ECO:0000256" key="6">
    <source>
        <dbReference type="ARBA" id="ARBA00022989"/>
    </source>
</evidence>
<dbReference type="Pfam" id="PF01094">
    <property type="entry name" value="ANF_receptor"/>
    <property type="match status" value="1"/>
</dbReference>
<evidence type="ECO:0000256" key="7">
    <source>
        <dbReference type="ARBA" id="ARBA00023040"/>
    </source>
</evidence>
<evidence type="ECO:0000256" key="11">
    <source>
        <dbReference type="ARBA" id="ARBA00023224"/>
    </source>
</evidence>
<evidence type="ECO:0000256" key="5">
    <source>
        <dbReference type="ARBA" id="ARBA00022729"/>
    </source>
</evidence>
<accession>A0AA97K8E5</accession>
<dbReference type="InterPro" id="IPR001828">
    <property type="entry name" value="ANF_lig-bd_rcpt"/>
</dbReference>
<dbReference type="Proteomes" id="UP001190640">
    <property type="component" value="Chromosome 12"/>
</dbReference>
<dbReference type="RefSeq" id="XP_054850451.1">
    <property type="nucleotide sequence ID" value="XM_054994476.1"/>
</dbReference>
<feature type="transmembrane region" description="Helical" evidence="12">
    <location>
        <begin position="696"/>
        <end position="721"/>
    </location>
</feature>
<sequence>MDTVRLIFQILNLKKLVKVVNLEAVCFRLVCMAWRIDGVKCPESDPLPVPYEWYQPGDLLIGGISSQVIYTLHTLPFNEHPSQKLFALPEMVTKFYQHALALAFAVNEINENPWILPNVTLGFRISDSYYDARMSYRTTLDLLFKSRSFVPNYKYITQKNVISVVGGLVAAISFLVADLLGLYKIPQLTYGSFAPADRDATEVPSFYRMVPNETPQYRGITQLLLHFGWTWVGLFSADDDSGERFLQALEPLFFHNRICLDFIEKIPTQSRWDTLSDVNDLISKVYRPLTQSKANTFIINGGCMVIISLNTLMVLGDPEYEENPLFRKVWIMTAQTDFVQSSILKSLSFYLFQGAFLFTVCTNELLGFKKFLQNINPSWMQGNGFLKIFWEQAFGCTFPDSQEPIRINETCTGEERLEGLPGHLFEMRMSGHSYSIYNAVYVVAHALHALYSPTSSHRSKVGGKRYLDLQPWELHSFLQGISFNNAAGETLHFNKNKEMGAGFDIMNMVMFPNKSFVRVKVGRVDAEPLEGEGFIIHEDMIVWHRHFNQVRPISVCNNYCSPGYQKKKKEGEQFCCYDCAPCPEGKFSSHKDMDDCFTCLEDQYPNKDQDGCVHKMINFLSFEEPLGICLVSLALSLTLTTVLVLGTFIKHRDTPIVRANNRDITYALLISLMFCFLCSLLFLGHPGKFTCFFRQAAFGIIFTVAVSCVLAKTITVVVAFMATKPGSRMSKWVGKKLASSTAIASCLIQVGTCTVWLGTFPPFPAFDTRSLTEEIVAECNEGSVLMFYIVLGYLGLLSLISLLVAFLARKLPDSFNEAKSITFSMLIFCSVWISFVPSYLSTKGKYMVAVEIFSILASGAGLLACIFSPKCYIILLRPELNRRGLLIRRT</sequence>
<dbReference type="InterPro" id="IPR000068">
    <property type="entry name" value="GPCR_3_Ca_sens_rcpt-rel"/>
</dbReference>
<feature type="transmembrane region" description="Helical" evidence="12">
    <location>
        <begin position="666"/>
        <end position="684"/>
    </location>
</feature>
<evidence type="ECO:0000256" key="12">
    <source>
        <dbReference type="SAM" id="Phobius"/>
    </source>
</evidence>
<feature type="transmembrane region" description="Helical" evidence="12">
    <location>
        <begin position="625"/>
        <end position="645"/>
    </location>
</feature>
<evidence type="ECO:0000256" key="2">
    <source>
        <dbReference type="ARBA" id="ARBA00007242"/>
    </source>
</evidence>
<evidence type="ECO:0000256" key="8">
    <source>
        <dbReference type="ARBA" id="ARBA00023136"/>
    </source>
</evidence>
<dbReference type="PANTHER" id="PTHR24061">
    <property type="entry name" value="CALCIUM-SENSING RECEPTOR-RELATED"/>
    <property type="match status" value="1"/>
</dbReference>
<name>A0AA97K8E5_EUBMA</name>
<dbReference type="PRINTS" id="PR00248">
    <property type="entry name" value="GPCRMGR"/>
</dbReference>
<dbReference type="InterPro" id="IPR011500">
    <property type="entry name" value="GPCR_3_9-Cys_dom"/>
</dbReference>
<dbReference type="GO" id="GO:0004930">
    <property type="term" value="F:G protein-coupled receptor activity"/>
    <property type="evidence" value="ECO:0007669"/>
    <property type="project" value="UniProtKB-KW"/>
</dbReference>
<comment type="similarity">
    <text evidence="2">Belongs to the G-protein coupled receptor 3 family.</text>
</comment>
<keyword evidence="4 12" id="KW-0812">Transmembrane</keyword>
<keyword evidence="6 12" id="KW-1133">Transmembrane helix</keyword>
<dbReference type="PRINTS" id="PR01535">
    <property type="entry name" value="VOMERONASL2R"/>
</dbReference>
<evidence type="ECO:0000256" key="3">
    <source>
        <dbReference type="ARBA" id="ARBA00022475"/>
    </source>
</evidence>
<dbReference type="InterPro" id="IPR017978">
    <property type="entry name" value="GPCR_3_C"/>
</dbReference>
<feature type="transmembrane region" description="Helical" evidence="12">
    <location>
        <begin position="846"/>
        <end position="867"/>
    </location>
</feature>
<dbReference type="PROSITE" id="PS50259">
    <property type="entry name" value="G_PROTEIN_RECEP_F3_4"/>
    <property type="match status" value="1"/>
</dbReference>
<dbReference type="Pfam" id="PF07562">
    <property type="entry name" value="NCD3G"/>
    <property type="match status" value="1"/>
</dbReference>
<dbReference type="PROSITE" id="PS00981">
    <property type="entry name" value="G_PROTEIN_RECEP_F3_3"/>
    <property type="match status" value="1"/>
</dbReference>
<dbReference type="Gene3D" id="3.40.50.2300">
    <property type="match status" value="2"/>
</dbReference>
<feature type="transmembrane region" description="Helical" evidence="12">
    <location>
        <begin position="161"/>
        <end position="183"/>
    </location>
</feature>
<proteinExistence type="inferred from homology"/>
<feature type="transmembrane region" description="Helical" evidence="12">
    <location>
        <begin position="742"/>
        <end position="765"/>
    </location>
</feature>
<keyword evidence="10" id="KW-0325">Glycoprotein</keyword>
<keyword evidence="9" id="KW-0675">Receptor</keyword>
<reference evidence="15" key="1">
    <citation type="submission" date="2025-08" db="UniProtKB">
        <authorList>
            <consortium name="RefSeq"/>
        </authorList>
    </citation>
    <scope>IDENTIFICATION</scope>
    <source>
        <tissue evidence="15">Blood</tissue>
    </source>
</reference>
<feature type="transmembrane region" description="Helical" evidence="12">
    <location>
        <begin position="785"/>
        <end position="808"/>
    </location>
</feature>
<dbReference type="GO" id="GO:0005886">
    <property type="term" value="C:plasma membrane"/>
    <property type="evidence" value="ECO:0007669"/>
    <property type="project" value="UniProtKB-SubCell"/>
</dbReference>
<dbReference type="KEGG" id="emc:129339906"/>
<evidence type="ECO:0000313" key="15">
    <source>
        <dbReference type="RefSeq" id="XP_054850451.1"/>
    </source>
</evidence>
<dbReference type="Pfam" id="PF00003">
    <property type="entry name" value="7tm_3"/>
    <property type="match status" value="1"/>
</dbReference>
<organism evidence="14 15">
    <name type="scientific">Eublepharis macularius</name>
    <name type="common">Leopard gecko</name>
    <name type="synonym">Cyrtodactylus macularius</name>
    <dbReference type="NCBI Taxonomy" id="481883"/>
    <lineage>
        <taxon>Eukaryota</taxon>
        <taxon>Metazoa</taxon>
        <taxon>Chordata</taxon>
        <taxon>Craniata</taxon>
        <taxon>Vertebrata</taxon>
        <taxon>Euteleostomi</taxon>
        <taxon>Lepidosauria</taxon>
        <taxon>Squamata</taxon>
        <taxon>Bifurcata</taxon>
        <taxon>Gekkota</taxon>
        <taxon>Eublepharidae</taxon>
        <taxon>Eublepharinae</taxon>
        <taxon>Eublepharis</taxon>
    </lineage>
</organism>
<evidence type="ECO:0000313" key="14">
    <source>
        <dbReference type="Proteomes" id="UP001190640"/>
    </source>
</evidence>
<keyword evidence="14" id="KW-1185">Reference proteome</keyword>
<dbReference type="InterPro" id="IPR028082">
    <property type="entry name" value="Peripla_BP_I"/>
</dbReference>
<dbReference type="InterPro" id="IPR038550">
    <property type="entry name" value="GPCR_3_9-Cys_sf"/>
</dbReference>
<evidence type="ECO:0000256" key="1">
    <source>
        <dbReference type="ARBA" id="ARBA00004651"/>
    </source>
</evidence>
<dbReference type="SUPFAM" id="SSF53822">
    <property type="entry name" value="Periplasmic binding protein-like I"/>
    <property type="match status" value="1"/>
</dbReference>
<dbReference type="GeneID" id="129339906"/>
<evidence type="ECO:0000256" key="10">
    <source>
        <dbReference type="ARBA" id="ARBA00023180"/>
    </source>
</evidence>
<dbReference type="CDD" id="cd15283">
    <property type="entry name" value="7tmC_V2R_pheromone"/>
    <property type="match status" value="1"/>
</dbReference>
<dbReference type="PANTHER" id="PTHR24061:SF599">
    <property type="entry name" value="G-PROTEIN COUPLED RECEPTORS FAMILY 3 PROFILE DOMAIN-CONTAINING PROTEIN"/>
    <property type="match status" value="1"/>
</dbReference>
<gene>
    <name evidence="15" type="primary">LOC129339906</name>
</gene>
<keyword evidence="5" id="KW-0732">Signal</keyword>